<keyword evidence="2" id="KW-1185">Reference proteome</keyword>
<dbReference type="GeneID" id="19976631"/>
<dbReference type="eggNOG" id="ENOG502SJ4R">
    <property type="taxonomic scope" value="Eukaryota"/>
</dbReference>
<dbReference type="InParanoid" id="W2SA08"/>
<proteinExistence type="predicted"/>
<dbReference type="RefSeq" id="XP_008712188.1">
    <property type="nucleotide sequence ID" value="XM_008713966.1"/>
</dbReference>
<organism evidence="1 2">
    <name type="scientific">Cyphellophora europaea (strain CBS 101466)</name>
    <name type="common">Phialophora europaea</name>
    <dbReference type="NCBI Taxonomy" id="1220924"/>
    <lineage>
        <taxon>Eukaryota</taxon>
        <taxon>Fungi</taxon>
        <taxon>Dikarya</taxon>
        <taxon>Ascomycota</taxon>
        <taxon>Pezizomycotina</taxon>
        <taxon>Eurotiomycetes</taxon>
        <taxon>Chaetothyriomycetidae</taxon>
        <taxon>Chaetothyriales</taxon>
        <taxon>Cyphellophoraceae</taxon>
        <taxon>Cyphellophora</taxon>
    </lineage>
</organism>
<dbReference type="HOGENOM" id="CLU_084518_0_0_1"/>
<dbReference type="AlphaFoldDB" id="W2SA08"/>
<accession>W2SA08</accession>
<gene>
    <name evidence="1" type="ORF">HMPREF1541_09292</name>
</gene>
<dbReference type="VEuPathDB" id="FungiDB:HMPREF1541_09292"/>
<dbReference type="EMBL" id="KB822712">
    <property type="protein sequence ID" value="ETN45460.1"/>
    <property type="molecule type" value="Genomic_DNA"/>
</dbReference>
<protein>
    <submittedName>
        <fullName evidence="1">Uncharacterized protein</fullName>
    </submittedName>
</protein>
<sequence length="287" mass="33314">MPNPAPPMIGRHRQRYGELRRKVQEIDTDPGAPPRNLARTDIRRARVSCCLKASDTKWGKQADHNVAIFFLEIVMYQPPGYLLKDLTLQIKFLEQDPDRAGSRSRRRARLWLINNPSPTHVTGTPRNQHHTRGYSIEPGGGAGAISFSLGRFGHERSMERARSWIFRSNRDLDEHDNYTGASWIWESNKYNPQVDGPGPLQAALVVRHPSQPFFVTCTVEGNLRKNYSILRLFRRNHQEPAEIRMILPVVNDRDLSQDIDTLEDKITRLNLEFDRREYRKSPEWVLR</sequence>
<evidence type="ECO:0000313" key="2">
    <source>
        <dbReference type="Proteomes" id="UP000030752"/>
    </source>
</evidence>
<evidence type="ECO:0000313" key="1">
    <source>
        <dbReference type="EMBL" id="ETN45460.1"/>
    </source>
</evidence>
<name>W2SA08_CYPE1</name>
<reference evidence="1 2" key="1">
    <citation type="submission" date="2013-03" db="EMBL/GenBank/DDBJ databases">
        <title>The Genome Sequence of Phialophora europaea CBS 101466.</title>
        <authorList>
            <consortium name="The Broad Institute Genomics Platform"/>
            <person name="Cuomo C."/>
            <person name="de Hoog S."/>
            <person name="Gorbushina A."/>
            <person name="Walker B."/>
            <person name="Young S.K."/>
            <person name="Zeng Q."/>
            <person name="Gargeya S."/>
            <person name="Fitzgerald M."/>
            <person name="Haas B."/>
            <person name="Abouelleil A."/>
            <person name="Allen A.W."/>
            <person name="Alvarado L."/>
            <person name="Arachchi H.M."/>
            <person name="Berlin A.M."/>
            <person name="Chapman S.B."/>
            <person name="Gainer-Dewar J."/>
            <person name="Goldberg J."/>
            <person name="Griggs A."/>
            <person name="Gujja S."/>
            <person name="Hansen M."/>
            <person name="Howarth C."/>
            <person name="Imamovic A."/>
            <person name="Ireland A."/>
            <person name="Larimer J."/>
            <person name="McCowan C."/>
            <person name="Murphy C."/>
            <person name="Pearson M."/>
            <person name="Poon T.W."/>
            <person name="Priest M."/>
            <person name="Roberts A."/>
            <person name="Saif S."/>
            <person name="Shea T."/>
            <person name="Sisk P."/>
            <person name="Sykes S."/>
            <person name="Wortman J."/>
            <person name="Nusbaum C."/>
            <person name="Birren B."/>
        </authorList>
    </citation>
    <scope>NUCLEOTIDE SEQUENCE [LARGE SCALE GENOMIC DNA]</scope>
    <source>
        <strain evidence="1 2">CBS 101466</strain>
    </source>
</reference>
<dbReference type="STRING" id="1220924.W2SA08"/>
<dbReference type="Proteomes" id="UP000030752">
    <property type="component" value="Unassembled WGS sequence"/>
</dbReference>